<dbReference type="EMBL" id="CP041046">
    <property type="protein sequence ID" value="QDE39607.1"/>
    <property type="molecule type" value="Genomic_DNA"/>
</dbReference>
<dbReference type="Proteomes" id="UP000316093">
    <property type="component" value="Chromosome"/>
</dbReference>
<dbReference type="OrthoDB" id="5952820at2"/>
<feature type="region of interest" description="Disordered" evidence="1">
    <location>
        <begin position="1"/>
        <end position="22"/>
    </location>
</feature>
<evidence type="ECO:0000313" key="2">
    <source>
        <dbReference type="EMBL" id="QDE39607.1"/>
    </source>
</evidence>
<protein>
    <submittedName>
        <fullName evidence="2">Uncharacterized protein</fullName>
    </submittedName>
</protein>
<evidence type="ECO:0000313" key="3">
    <source>
        <dbReference type="Proteomes" id="UP000316093"/>
    </source>
</evidence>
<organism evidence="2 3">
    <name type="scientific">Luteibacter pinisoli</name>
    <dbReference type="NCBI Taxonomy" id="2589080"/>
    <lineage>
        <taxon>Bacteria</taxon>
        <taxon>Pseudomonadati</taxon>
        <taxon>Pseudomonadota</taxon>
        <taxon>Gammaproteobacteria</taxon>
        <taxon>Lysobacterales</taxon>
        <taxon>Rhodanobacteraceae</taxon>
        <taxon>Luteibacter</taxon>
    </lineage>
</organism>
<accession>A0A4Y5Z3B2</accession>
<keyword evidence="3" id="KW-1185">Reference proteome</keyword>
<dbReference type="RefSeq" id="WP_139982482.1">
    <property type="nucleotide sequence ID" value="NZ_CP041046.1"/>
</dbReference>
<gene>
    <name evidence="2" type="ORF">FIV34_10525</name>
</gene>
<sequence>MTQPARFGPNNAAPPRTQEDAPMASRDWIDIESFEAVDDIGQFDRPDIPRVEAVLTGAPEREWQQVFTVRARALEQTQPGMRLEILADRLGFHTRAANLEATCRLVNDAVQGTNHDYAAQRAAEEKRIADRDQEVRDLAAQVKAINADWPPEEATE</sequence>
<proteinExistence type="predicted"/>
<evidence type="ECO:0000256" key="1">
    <source>
        <dbReference type="SAM" id="MobiDB-lite"/>
    </source>
</evidence>
<dbReference type="KEGG" id="lpy:FIV34_10525"/>
<reference evidence="2 3" key="1">
    <citation type="submission" date="2019-06" db="EMBL/GenBank/DDBJ databases">
        <title>A complete genome sequence for Luteibacter pinisoli MAH-14.</title>
        <authorList>
            <person name="Baltrus D.A."/>
        </authorList>
    </citation>
    <scope>NUCLEOTIDE SEQUENCE [LARGE SCALE GENOMIC DNA]</scope>
    <source>
        <strain evidence="2 3">MAH-14</strain>
    </source>
</reference>
<name>A0A4Y5Z3B2_9GAMM</name>
<dbReference type="AlphaFoldDB" id="A0A4Y5Z3B2"/>